<dbReference type="InterPro" id="IPR050228">
    <property type="entry name" value="Carboxylesterase_BioH"/>
</dbReference>
<dbReference type="PANTHER" id="PTHR43194:SF2">
    <property type="entry name" value="PEROXISOMAL MEMBRANE PROTEIN LPX1"/>
    <property type="match status" value="1"/>
</dbReference>
<dbReference type="PRINTS" id="PR00111">
    <property type="entry name" value="ABHYDROLASE"/>
</dbReference>
<organism evidence="2 3">
    <name type="scientific">Novosphingobium anseongense</name>
    <dbReference type="NCBI Taxonomy" id="3133436"/>
    <lineage>
        <taxon>Bacteria</taxon>
        <taxon>Pseudomonadati</taxon>
        <taxon>Pseudomonadota</taxon>
        <taxon>Alphaproteobacteria</taxon>
        <taxon>Sphingomonadales</taxon>
        <taxon>Sphingomonadaceae</taxon>
        <taxon>Novosphingobium</taxon>
    </lineage>
</organism>
<dbReference type="InterPro" id="IPR029058">
    <property type="entry name" value="AB_hydrolase_fold"/>
</dbReference>
<gene>
    <name evidence="2" type="ORF">WG901_15640</name>
</gene>
<accession>A0ABU8RYH9</accession>
<keyword evidence="2" id="KW-0378">Hydrolase</keyword>
<dbReference type="Proteomes" id="UP001361239">
    <property type="component" value="Unassembled WGS sequence"/>
</dbReference>
<dbReference type="EMBL" id="JBBHJZ010000003">
    <property type="protein sequence ID" value="MEJ5978084.1"/>
    <property type="molecule type" value="Genomic_DNA"/>
</dbReference>
<feature type="domain" description="AB hydrolase-1" evidence="1">
    <location>
        <begin position="31"/>
        <end position="131"/>
    </location>
</feature>
<dbReference type="SUPFAM" id="SSF53474">
    <property type="entry name" value="alpha/beta-Hydrolases"/>
    <property type="match status" value="1"/>
</dbReference>
<dbReference type="Pfam" id="PF00561">
    <property type="entry name" value="Abhydrolase_1"/>
    <property type="match status" value="1"/>
</dbReference>
<protein>
    <submittedName>
        <fullName evidence="2">Alpha/beta hydrolase</fullName>
    </submittedName>
</protein>
<name>A0ABU8RYH9_9SPHN</name>
<comment type="caution">
    <text evidence="2">The sequence shown here is derived from an EMBL/GenBank/DDBJ whole genome shotgun (WGS) entry which is preliminary data.</text>
</comment>
<evidence type="ECO:0000313" key="2">
    <source>
        <dbReference type="EMBL" id="MEJ5978084.1"/>
    </source>
</evidence>
<proteinExistence type="predicted"/>
<evidence type="ECO:0000259" key="1">
    <source>
        <dbReference type="Pfam" id="PF00561"/>
    </source>
</evidence>
<dbReference type="InterPro" id="IPR000073">
    <property type="entry name" value="AB_hydrolase_1"/>
</dbReference>
<dbReference type="PANTHER" id="PTHR43194">
    <property type="entry name" value="HYDROLASE ALPHA/BETA FOLD FAMILY"/>
    <property type="match status" value="1"/>
</dbReference>
<dbReference type="Gene3D" id="3.40.50.1820">
    <property type="entry name" value="alpha/beta hydrolase"/>
    <property type="match status" value="1"/>
</dbReference>
<sequence>MTAPAPFHPHRYRSACGRLELYARVYEGEGPALLLMHGLTRNSADFEPLAAHLAGRYRLVVPDQRGRGISAYDPDPDNYRPDVYAADMFALLDDLGIASAGLIGTSMGGLMAMIMAATQPARVPAMVLNDVGPRIEAAGLARIQGYVGPTGDAAGWAEAAARCAAINGAAFPDFAEADWLVFARRTCAETPEGRLRLAYDPAIAASVKGDNPATVPPDLWPLWDMLAALPVLVIRGALSDLLSAETVAEMDDRHAGPFAAVSVPKRGHAPMLDEPAALAAITRFLEEHLG</sequence>
<reference evidence="2 3" key="1">
    <citation type="submission" date="2024-03" db="EMBL/GenBank/DDBJ databases">
        <authorList>
            <person name="Jo J.-H."/>
        </authorList>
    </citation>
    <scope>NUCLEOTIDE SEQUENCE [LARGE SCALE GENOMIC DNA]</scope>
    <source>
        <strain evidence="2 3">PS1R-30</strain>
    </source>
</reference>
<evidence type="ECO:0000313" key="3">
    <source>
        <dbReference type="Proteomes" id="UP001361239"/>
    </source>
</evidence>
<keyword evidence="3" id="KW-1185">Reference proteome</keyword>
<dbReference type="GO" id="GO:0016787">
    <property type="term" value="F:hydrolase activity"/>
    <property type="evidence" value="ECO:0007669"/>
    <property type="project" value="UniProtKB-KW"/>
</dbReference>
<dbReference type="RefSeq" id="WP_339588026.1">
    <property type="nucleotide sequence ID" value="NZ_JBBHJZ010000003.1"/>
</dbReference>